<comment type="caution">
    <text evidence="9">The sequence shown here is derived from an EMBL/GenBank/DDBJ whole genome shotgun (WGS) entry which is preliminary data.</text>
</comment>
<evidence type="ECO:0000313" key="9">
    <source>
        <dbReference type="EMBL" id="PIP53533.1"/>
    </source>
</evidence>
<feature type="transmembrane region" description="Helical" evidence="7">
    <location>
        <begin position="240"/>
        <end position="259"/>
    </location>
</feature>
<dbReference type="Proteomes" id="UP000229459">
    <property type="component" value="Unassembled WGS sequence"/>
</dbReference>
<evidence type="ECO:0000256" key="4">
    <source>
        <dbReference type="ARBA" id="ARBA00022692"/>
    </source>
</evidence>
<evidence type="ECO:0000256" key="5">
    <source>
        <dbReference type="ARBA" id="ARBA00022989"/>
    </source>
</evidence>
<feature type="transmembrane region" description="Helical" evidence="7">
    <location>
        <begin position="43"/>
        <end position="68"/>
    </location>
</feature>
<dbReference type="Pfam" id="PF01757">
    <property type="entry name" value="Acyl_transf_3"/>
    <property type="match status" value="1"/>
</dbReference>
<evidence type="ECO:0000256" key="6">
    <source>
        <dbReference type="ARBA" id="ARBA00023136"/>
    </source>
</evidence>
<dbReference type="AlphaFoldDB" id="A0A2H0B767"/>
<evidence type="ECO:0000256" key="2">
    <source>
        <dbReference type="ARBA" id="ARBA00007400"/>
    </source>
</evidence>
<protein>
    <recommendedName>
        <fullName evidence="8">Acyltransferase 3 domain-containing protein</fullName>
    </recommendedName>
</protein>
<feature type="transmembrane region" description="Helical" evidence="7">
    <location>
        <begin position="211"/>
        <end position="234"/>
    </location>
</feature>
<evidence type="ECO:0000313" key="10">
    <source>
        <dbReference type="Proteomes" id="UP000229459"/>
    </source>
</evidence>
<comment type="similarity">
    <text evidence="2">Belongs to the acyltransferase 3 family.</text>
</comment>
<dbReference type="InterPro" id="IPR002656">
    <property type="entry name" value="Acyl_transf_3_dom"/>
</dbReference>
<feature type="domain" description="Acyltransferase 3" evidence="8">
    <location>
        <begin position="8"/>
        <end position="334"/>
    </location>
</feature>
<name>A0A2H0B767_9BACT</name>
<dbReference type="PANTHER" id="PTHR40074">
    <property type="entry name" value="O-ACETYLTRANSFERASE WECH"/>
    <property type="match status" value="1"/>
</dbReference>
<feature type="transmembrane region" description="Helical" evidence="7">
    <location>
        <begin position="127"/>
        <end position="144"/>
    </location>
</feature>
<dbReference type="GO" id="GO:0009246">
    <property type="term" value="P:enterobacterial common antigen biosynthetic process"/>
    <property type="evidence" value="ECO:0007669"/>
    <property type="project" value="TreeGrafter"/>
</dbReference>
<keyword evidence="5 7" id="KW-1133">Transmembrane helix</keyword>
<proteinExistence type="inferred from homology"/>
<dbReference type="GO" id="GO:0016413">
    <property type="term" value="F:O-acetyltransferase activity"/>
    <property type="evidence" value="ECO:0007669"/>
    <property type="project" value="TreeGrafter"/>
</dbReference>
<feature type="transmembrane region" description="Helical" evidence="7">
    <location>
        <begin position="156"/>
        <end position="175"/>
    </location>
</feature>
<dbReference type="GO" id="GO:0005886">
    <property type="term" value="C:plasma membrane"/>
    <property type="evidence" value="ECO:0007669"/>
    <property type="project" value="UniProtKB-SubCell"/>
</dbReference>
<organism evidence="9 10">
    <name type="scientific">Candidatus Beckwithbacteria bacterium CG23_combo_of_CG06-09_8_20_14_all_34_8</name>
    <dbReference type="NCBI Taxonomy" id="1974497"/>
    <lineage>
        <taxon>Bacteria</taxon>
        <taxon>Candidatus Beckwithiibacteriota</taxon>
    </lineage>
</organism>
<comment type="subcellular location">
    <subcellularLocation>
        <location evidence="1">Cell membrane</location>
        <topology evidence="1">Multi-pass membrane protein</topology>
    </subcellularLocation>
</comment>
<feature type="transmembrane region" description="Helical" evidence="7">
    <location>
        <begin position="319"/>
        <end position="339"/>
    </location>
</feature>
<keyword evidence="6 7" id="KW-0472">Membrane</keyword>
<evidence type="ECO:0000256" key="7">
    <source>
        <dbReference type="SAM" id="Phobius"/>
    </source>
</evidence>
<dbReference type="EMBL" id="PCSR01000011">
    <property type="protein sequence ID" value="PIP53533.1"/>
    <property type="molecule type" value="Genomic_DNA"/>
</dbReference>
<keyword evidence="3" id="KW-1003">Cell membrane</keyword>
<dbReference type="PANTHER" id="PTHR40074:SF2">
    <property type="entry name" value="O-ACETYLTRANSFERASE WECH"/>
    <property type="match status" value="1"/>
</dbReference>
<feature type="transmembrane region" description="Helical" evidence="7">
    <location>
        <begin position="12"/>
        <end position="31"/>
    </location>
</feature>
<feature type="transmembrane region" description="Helical" evidence="7">
    <location>
        <begin position="181"/>
        <end position="204"/>
    </location>
</feature>
<gene>
    <name evidence="9" type="ORF">COX08_00490</name>
</gene>
<evidence type="ECO:0000256" key="3">
    <source>
        <dbReference type="ARBA" id="ARBA00022475"/>
    </source>
</evidence>
<evidence type="ECO:0000256" key="1">
    <source>
        <dbReference type="ARBA" id="ARBA00004651"/>
    </source>
</evidence>
<sequence>MVNKDHFVFIDVLRVFAIIGVVSIHATHYFIMGSNYSHGISWWVIALWGTIVRISVPLFFMVSGFLLLNNSSNIVFSKLCKKTFWRLGFPLLFWFIFFYLWEFWWLGKSHNISEIVNNFFTTQTGPLYFLQALISLYLLSPLIVSINKHIIIKSKVIITVALFLFAIGFTLLNTFTTTNSFINLINIWSIYLCYFYSGYLLSLIRFKKTYYYWMAIIFITSLVLSILAIANNWLGIAEFYWNYLSINIVVMVLTIYILISHFEMQLKVRIPKIGMAIIKNVSASSYGIYLIHIFAMDIIDRYSNLQIHLVKNSLWIFEIKYISLIFLLSWIITRIILFIPGLRKVIGVK</sequence>
<feature type="transmembrane region" description="Helical" evidence="7">
    <location>
        <begin position="89"/>
        <end position="107"/>
    </location>
</feature>
<accession>A0A2H0B767</accession>
<keyword evidence="4 7" id="KW-0812">Transmembrane</keyword>
<reference evidence="9 10" key="1">
    <citation type="submission" date="2017-09" db="EMBL/GenBank/DDBJ databases">
        <title>Depth-based differentiation of microbial function through sediment-hosted aquifers and enrichment of novel symbionts in the deep terrestrial subsurface.</title>
        <authorList>
            <person name="Probst A.J."/>
            <person name="Ladd B."/>
            <person name="Jarett J.K."/>
            <person name="Geller-Mcgrath D.E."/>
            <person name="Sieber C.M."/>
            <person name="Emerson J.B."/>
            <person name="Anantharaman K."/>
            <person name="Thomas B.C."/>
            <person name="Malmstrom R."/>
            <person name="Stieglmeier M."/>
            <person name="Klingl A."/>
            <person name="Woyke T."/>
            <person name="Ryan C.M."/>
            <person name="Banfield J.F."/>
        </authorList>
    </citation>
    <scope>NUCLEOTIDE SEQUENCE [LARGE SCALE GENOMIC DNA]</scope>
    <source>
        <strain evidence="9">CG23_combo_of_CG06-09_8_20_14_all_34_8</strain>
    </source>
</reference>
<evidence type="ECO:0000259" key="8">
    <source>
        <dbReference type="Pfam" id="PF01757"/>
    </source>
</evidence>
<feature type="transmembrane region" description="Helical" evidence="7">
    <location>
        <begin position="280"/>
        <end position="299"/>
    </location>
</feature>